<keyword evidence="1" id="KW-0812">Transmembrane</keyword>
<sequence>MKREKNFFLVDGSWGRALTKILFLMGGKRGKGAIKLIIQDLCDRVVHFFRFSKWIKLYLLYYFIIIFYI</sequence>
<dbReference type="EMBL" id="AZRN01000012">
    <property type="protein sequence ID" value="PNS00218.1"/>
    <property type="molecule type" value="Genomic_DNA"/>
</dbReference>
<gene>
    <name evidence="2" type="ORF">X927_03440</name>
</gene>
<accession>A0A2K1PBV2</accession>
<organism evidence="2 3">
    <name type="scientific">Petrotoga mexicana DSM 14811</name>
    <dbReference type="NCBI Taxonomy" id="1122954"/>
    <lineage>
        <taxon>Bacteria</taxon>
        <taxon>Thermotogati</taxon>
        <taxon>Thermotogota</taxon>
        <taxon>Thermotogae</taxon>
        <taxon>Petrotogales</taxon>
        <taxon>Petrotogaceae</taxon>
        <taxon>Petrotoga</taxon>
    </lineage>
</organism>
<dbReference type="AlphaFoldDB" id="A0A2K1PBV2"/>
<protein>
    <submittedName>
        <fullName evidence="2">Uncharacterized protein</fullName>
    </submittedName>
</protein>
<comment type="caution">
    <text evidence="2">The sequence shown here is derived from an EMBL/GenBank/DDBJ whole genome shotgun (WGS) entry which is preliminary data.</text>
</comment>
<feature type="transmembrane region" description="Helical" evidence="1">
    <location>
        <begin position="51"/>
        <end position="68"/>
    </location>
</feature>
<dbReference type="Proteomes" id="UP000236604">
    <property type="component" value="Unassembled WGS sequence"/>
</dbReference>
<keyword evidence="1" id="KW-0472">Membrane</keyword>
<keyword evidence="3" id="KW-1185">Reference proteome</keyword>
<evidence type="ECO:0000256" key="1">
    <source>
        <dbReference type="SAM" id="Phobius"/>
    </source>
</evidence>
<keyword evidence="1" id="KW-1133">Transmembrane helix</keyword>
<proteinExistence type="predicted"/>
<evidence type="ECO:0000313" key="3">
    <source>
        <dbReference type="Proteomes" id="UP000236604"/>
    </source>
</evidence>
<name>A0A2K1PBV2_9BACT</name>
<evidence type="ECO:0000313" key="2">
    <source>
        <dbReference type="EMBL" id="PNS00218.1"/>
    </source>
</evidence>
<reference evidence="2 3" key="1">
    <citation type="submission" date="2013-12" db="EMBL/GenBank/DDBJ databases">
        <title>Comparative genomics of Petrotoga isolates.</title>
        <authorList>
            <person name="Nesbo C.L."/>
            <person name="Charchuk R."/>
            <person name="Chow K."/>
        </authorList>
    </citation>
    <scope>NUCLEOTIDE SEQUENCE [LARGE SCALE GENOMIC DNA]</scope>
    <source>
        <strain evidence="2 3">DSM 14811</strain>
    </source>
</reference>